<sequence length="404" mass="44569">MKLDLNSSASRTIGTILLASTPLLLYHCGPRLLLIYKAHSGRRRLRYLAASRQETATSNNDDDGSTNMTVKPTVSAIYIHPIKSLRPISLPSTTFDKHGLSSDRSLMIVRPNPPPIYGSFLEGEATHRFVTQRQCSKLATIDVSPPIMMDGRKMIKLSCSHQDKTKAVYVDISPKAIESYPIRYTAGLWSDIVQVADVGDEAAMFVAEIASMENGAVSSSFGDLRVVAILENTERRIDERYCPVEARVGWGGWVPQSGLTDGFPILVAAESSLAELNKRLIEKNKKPIPMSRFRPNIVISNTKPFEEDTWKAIQIGSGPNATILHITKGCPRCKQSCTDQLTGERSEEPLETLADFRAHGEDVYFAQNAVLNGDCYDGSICVGDEVRILTRGDPVWDLDAVRAE</sequence>
<dbReference type="Proteomes" id="UP001530400">
    <property type="component" value="Unassembled WGS sequence"/>
</dbReference>
<dbReference type="PROSITE" id="PS51340">
    <property type="entry name" value="MOSC"/>
    <property type="match status" value="1"/>
</dbReference>
<dbReference type="Pfam" id="PF03473">
    <property type="entry name" value="MOSC"/>
    <property type="match status" value="1"/>
</dbReference>
<feature type="domain" description="MOSC" evidence="2">
    <location>
        <begin position="224"/>
        <end position="389"/>
    </location>
</feature>
<keyword evidence="1" id="KW-1133">Transmembrane helix</keyword>
<evidence type="ECO:0000313" key="3">
    <source>
        <dbReference type="EMBL" id="KAL3790000.1"/>
    </source>
</evidence>
<protein>
    <recommendedName>
        <fullName evidence="2">MOSC domain-containing protein</fullName>
    </recommendedName>
</protein>
<proteinExistence type="predicted"/>
<evidence type="ECO:0000259" key="2">
    <source>
        <dbReference type="PROSITE" id="PS51340"/>
    </source>
</evidence>
<dbReference type="InterPro" id="IPR005303">
    <property type="entry name" value="MOCOS_middle"/>
</dbReference>
<organism evidence="3 4">
    <name type="scientific">Cyclotella atomus</name>
    <dbReference type="NCBI Taxonomy" id="382360"/>
    <lineage>
        <taxon>Eukaryota</taxon>
        <taxon>Sar</taxon>
        <taxon>Stramenopiles</taxon>
        <taxon>Ochrophyta</taxon>
        <taxon>Bacillariophyta</taxon>
        <taxon>Coscinodiscophyceae</taxon>
        <taxon>Thalassiosirophycidae</taxon>
        <taxon>Stephanodiscales</taxon>
        <taxon>Stephanodiscaceae</taxon>
        <taxon>Cyclotella</taxon>
    </lineage>
</organism>
<dbReference type="PANTHER" id="PTHR14237">
    <property type="entry name" value="MOLYBDOPTERIN COFACTOR SULFURASE MOSC"/>
    <property type="match status" value="1"/>
</dbReference>
<accession>A0ABD3PP76</accession>
<gene>
    <name evidence="3" type="ORF">ACHAWO_002054</name>
</gene>
<dbReference type="Pfam" id="PF03476">
    <property type="entry name" value="MOSC_N"/>
    <property type="match status" value="1"/>
</dbReference>
<keyword evidence="1" id="KW-0472">Membrane</keyword>
<dbReference type="InterPro" id="IPR005302">
    <property type="entry name" value="MoCF_Sase_C"/>
</dbReference>
<dbReference type="AlphaFoldDB" id="A0ABD3PP76"/>
<dbReference type="PANTHER" id="PTHR14237:SF19">
    <property type="entry name" value="MITOCHONDRIAL AMIDOXIME REDUCING COMPONENT 1"/>
    <property type="match status" value="1"/>
</dbReference>
<name>A0ABD3PP76_9STRA</name>
<feature type="transmembrane region" description="Helical" evidence="1">
    <location>
        <begin position="12"/>
        <end position="36"/>
    </location>
</feature>
<comment type="caution">
    <text evidence="3">The sequence shown here is derived from an EMBL/GenBank/DDBJ whole genome shotgun (WGS) entry which is preliminary data.</text>
</comment>
<keyword evidence="4" id="KW-1185">Reference proteome</keyword>
<dbReference type="SUPFAM" id="SSF50800">
    <property type="entry name" value="PK beta-barrel domain-like"/>
    <property type="match status" value="1"/>
</dbReference>
<keyword evidence="1" id="KW-0812">Transmembrane</keyword>
<dbReference type="InterPro" id="IPR011037">
    <property type="entry name" value="Pyrv_Knase-like_insert_dom_sf"/>
</dbReference>
<evidence type="ECO:0000313" key="4">
    <source>
        <dbReference type="Proteomes" id="UP001530400"/>
    </source>
</evidence>
<dbReference type="SUPFAM" id="SSF141673">
    <property type="entry name" value="MOSC N-terminal domain-like"/>
    <property type="match status" value="1"/>
</dbReference>
<dbReference type="EMBL" id="JALLPJ020000512">
    <property type="protein sequence ID" value="KAL3790000.1"/>
    <property type="molecule type" value="Genomic_DNA"/>
</dbReference>
<reference evidence="3 4" key="1">
    <citation type="submission" date="2024-10" db="EMBL/GenBank/DDBJ databases">
        <title>Updated reference genomes for cyclostephanoid diatoms.</title>
        <authorList>
            <person name="Roberts W.R."/>
            <person name="Alverson A.J."/>
        </authorList>
    </citation>
    <scope>NUCLEOTIDE SEQUENCE [LARGE SCALE GENOMIC DNA]</scope>
    <source>
        <strain evidence="3 4">AJA010-31</strain>
    </source>
</reference>
<evidence type="ECO:0000256" key="1">
    <source>
        <dbReference type="SAM" id="Phobius"/>
    </source>
</evidence>